<dbReference type="PROSITE" id="PS50994">
    <property type="entry name" value="INTEGRASE"/>
    <property type="match status" value="1"/>
</dbReference>
<evidence type="ECO:0000259" key="2">
    <source>
        <dbReference type="PROSITE" id="PS50994"/>
    </source>
</evidence>
<name>A0A2S7E8N8_9XANT</name>
<protein>
    <recommendedName>
        <fullName evidence="2">Integrase catalytic domain-containing protein</fullName>
    </recommendedName>
</protein>
<dbReference type="GO" id="GO:0015074">
    <property type="term" value="P:DNA integration"/>
    <property type="evidence" value="ECO:0007669"/>
    <property type="project" value="InterPro"/>
</dbReference>
<evidence type="ECO:0000256" key="1">
    <source>
        <dbReference type="SAM" id="MobiDB-lite"/>
    </source>
</evidence>
<dbReference type="GO" id="GO:0003676">
    <property type="term" value="F:nucleic acid binding"/>
    <property type="evidence" value="ECO:0007669"/>
    <property type="project" value="InterPro"/>
</dbReference>
<accession>A0A2S7E8N8</accession>
<dbReference type="InterPro" id="IPR036397">
    <property type="entry name" value="RNaseH_sf"/>
</dbReference>
<gene>
    <name evidence="3" type="ORF">XpopCFBP1817_19145</name>
</gene>
<dbReference type="Pfam" id="PF09299">
    <property type="entry name" value="Mu-transpos_C"/>
    <property type="match status" value="1"/>
</dbReference>
<dbReference type="SUPFAM" id="SSF53098">
    <property type="entry name" value="Ribonuclease H-like"/>
    <property type="match status" value="1"/>
</dbReference>
<reference evidence="4" key="1">
    <citation type="submission" date="2016-08" db="EMBL/GenBank/DDBJ databases">
        <authorList>
            <person name="Merda D."/>
            <person name="Briand M."/>
            <person name="Taghouti G."/>
            <person name="Carrere S."/>
            <person name="Gouzy J."/>
            <person name="Portier P."/>
            <person name="Jacques M.-A."/>
            <person name="Fischer-Le Saux M."/>
        </authorList>
    </citation>
    <scope>NUCLEOTIDE SEQUENCE [LARGE SCALE GENOMIC DNA]</scope>
    <source>
        <strain evidence="4">CFBP1817</strain>
    </source>
</reference>
<feature type="region of interest" description="Disordered" evidence="1">
    <location>
        <begin position="578"/>
        <end position="597"/>
    </location>
</feature>
<dbReference type="PANTHER" id="PTHR35004">
    <property type="entry name" value="TRANSPOSASE RV3428C-RELATED"/>
    <property type="match status" value="1"/>
</dbReference>
<dbReference type="InterPro" id="IPR001584">
    <property type="entry name" value="Integrase_cat-core"/>
</dbReference>
<evidence type="ECO:0000313" key="3">
    <source>
        <dbReference type="EMBL" id="PPU86474.1"/>
    </source>
</evidence>
<comment type="caution">
    <text evidence="3">The sequence shown here is derived from an EMBL/GenBank/DDBJ whole genome shotgun (WGS) entry which is preliminary data.</text>
</comment>
<dbReference type="PANTHER" id="PTHR35004:SF6">
    <property type="entry name" value="TRANSPOSASE"/>
    <property type="match status" value="1"/>
</dbReference>
<dbReference type="AlphaFoldDB" id="A0A2S7E8N8"/>
<feature type="domain" description="Integrase catalytic" evidence="2">
    <location>
        <begin position="222"/>
        <end position="425"/>
    </location>
</feature>
<organism evidence="3 4">
    <name type="scientific">Xanthomonas populi</name>
    <dbReference type="NCBI Taxonomy" id="53414"/>
    <lineage>
        <taxon>Bacteria</taxon>
        <taxon>Pseudomonadati</taxon>
        <taxon>Pseudomonadota</taxon>
        <taxon>Gammaproteobacteria</taxon>
        <taxon>Lysobacterales</taxon>
        <taxon>Lysobacteraceae</taxon>
        <taxon>Xanthomonas</taxon>
    </lineage>
</organism>
<dbReference type="InterPro" id="IPR012337">
    <property type="entry name" value="RNaseH-like_sf"/>
</dbReference>
<dbReference type="Proteomes" id="UP000239939">
    <property type="component" value="Unassembled WGS sequence"/>
</dbReference>
<sequence length="615" mass="69990">MTVGSTVRLDGAEYRLRHFVDLGTVLGEADDGRLVRLEVGRLLEEMRRGDDEADECSVESSGFEALSQEAWAEAQRRAAVLAPLINMDRPSKTLVAEAGSHLGVDVVTVYRWLKRWRREGSISALAPQPSNGGRGKSRLRPEVEAVLAQSIQELFLTQQRLKPSRLMQDVRMRCRRMDLEPPNESTLRRRIASLAEKQVVEKRMGRKAAKDRFDARPGRFEGADWPNAVWQIDHTPMDVVIVDDVYRRHIGRPWLTLAIDVYSRCVAGFHLSLDKPSEVSVGMCLVHGMLNKEGWLAKMGIPSPWPIYGRPDTVHADNGKEFHGEMISRASAAYGFRLEWRMVATPHWGGHIERLIGTTNAEIQTIPGTTFANVAARGKYKPHEEAIMTFAECERYVAEYICGIYHQAVHSSLKRPPIKQFEAGVLGDGTTPARGLPAPIADPKRLRLDFMPVLKRTVQAYGLAIDGIRYYDPVLDPWVGRRDPKTKKPLSFLVRRDPRDISVVWFLDPDTDQYYAVPYRNLAWPHMTLWELREIRVQLKREGRAEVDEDLIFETYERLTKLKEDAQASTVKARMAMQKQRERSRRRSIEEAQSGTQVRKVLPLPAEEGVQPTYV</sequence>
<dbReference type="Gene3D" id="3.30.420.10">
    <property type="entry name" value="Ribonuclease H-like superfamily/Ribonuclease H"/>
    <property type="match status" value="1"/>
</dbReference>
<dbReference type="InterPro" id="IPR015378">
    <property type="entry name" value="Transposase-like_Mu_C"/>
</dbReference>
<dbReference type="EMBL" id="MDEJ01000200">
    <property type="protein sequence ID" value="PPU86474.1"/>
    <property type="molecule type" value="Genomic_DNA"/>
</dbReference>
<proteinExistence type="predicted"/>
<keyword evidence="4" id="KW-1185">Reference proteome</keyword>
<evidence type="ECO:0000313" key="4">
    <source>
        <dbReference type="Proteomes" id="UP000239939"/>
    </source>
</evidence>